<dbReference type="SUPFAM" id="SSF159888">
    <property type="entry name" value="YdhG-like"/>
    <property type="match status" value="1"/>
</dbReference>
<evidence type="ECO:0000313" key="1">
    <source>
        <dbReference type="EMBL" id="MDG4944907.1"/>
    </source>
</evidence>
<gene>
    <name evidence="1" type="ORF">NMK71_00625</name>
</gene>
<reference evidence="1" key="1">
    <citation type="submission" date="2022-07" db="EMBL/GenBank/DDBJ databases">
        <title>Description and genome-wide analysis of Profundicola chukchiensis gen. nov., sp. nov., marine bacteria isolated from bottom sediments of the Chukchi Sea.</title>
        <authorList>
            <person name="Romanenko L."/>
            <person name="Otstavnykh N."/>
            <person name="Kurilenko V."/>
            <person name="Eremeev V."/>
            <person name="Velansky P."/>
            <person name="Mikhailov V."/>
            <person name="Isaeva M."/>
        </authorList>
    </citation>
    <scope>NUCLEOTIDE SEQUENCE</scope>
    <source>
        <strain evidence="1">KMM 9713</strain>
    </source>
</reference>
<dbReference type="AlphaFoldDB" id="A0A9X4RVN2"/>
<accession>A0A9X4RVN2</accession>
<keyword evidence="2" id="KW-1185">Reference proteome</keyword>
<organism evidence="1 2">
    <name type="scientific">Profundicola chukchiensis</name>
    <dbReference type="NCBI Taxonomy" id="2961959"/>
    <lineage>
        <taxon>Bacteria</taxon>
        <taxon>Pseudomonadati</taxon>
        <taxon>Bacteroidota</taxon>
        <taxon>Flavobacteriia</taxon>
        <taxon>Flavobacteriales</taxon>
        <taxon>Weeksellaceae</taxon>
        <taxon>Profundicola</taxon>
    </lineage>
</organism>
<dbReference type="Gene3D" id="3.90.1150.200">
    <property type="match status" value="1"/>
</dbReference>
<evidence type="ECO:0000313" key="2">
    <source>
        <dbReference type="Proteomes" id="UP001152599"/>
    </source>
</evidence>
<proteinExistence type="predicted"/>
<dbReference type="RefSeq" id="WP_304419650.1">
    <property type="nucleotide sequence ID" value="NZ_JANCMU010000001.1"/>
</dbReference>
<name>A0A9X4RVN2_9FLAO</name>
<comment type="caution">
    <text evidence="1">The sequence shown here is derived from an EMBL/GenBank/DDBJ whole genome shotgun (WGS) entry which is preliminary data.</text>
</comment>
<sequence>MITPITIEDYIQTHAYLEEELTQLHQILLAYGLDGDMDYGEPIYSLNDTQILGFRVYKDMFSVWFKNDLNEDELLKVPKDIKGFHLLRFRKDDELESDFIHDHVSAAVKRLNAQ</sequence>
<dbReference type="EMBL" id="JANCMU010000001">
    <property type="protein sequence ID" value="MDG4944907.1"/>
    <property type="molecule type" value="Genomic_DNA"/>
</dbReference>
<protein>
    <submittedName>
        <fullName evidence="1">DUF1801 domain-containing protein</fullName>
    </submittedName>
</protein>
<dbReference type="Proteomes" id="UP001152599">
    <property type="component" value="Unassembled WGS sequence"/>
</dbReference>